<dbReference type="PANTHER" id="PTHR10039">
    <property type="entry name" value="AMELOGENIN"/>
    <property type="match status" value="1"/>
</dbReference>
<protein>
    <recommendedName>
        <fullName evidence="2">Nephrocystin 3-like N-terminal domain-containing protein</fullName>
    </recommendedName>
</protein>
<keyword evidence="4" id="KW-1185">Reference proteome</keyword>
<organism evidence="3 4">
    <name type="scientific">Leucocoprinus birnbaumii</name>
    <dbReference type="NCBI Taxonomy" id="56174"/>
    <lineage>
        <taxon>Eukaryota</taxon>
        <taxon>Fungi</taxon>
        <taxon>Dikarya</taxon>
        <taxon>Basidiomycota</taxon>
        <taxon>Agaricomycotina</taxon>
        <taxon>Agaricomycetes</taxon>
        <taxon>Agaricomycetidae</taxon>
        <taxon>Agaricales</taxon>
        <taxon>Agaricineae</taxon>
        <taxon>Agaricaceae</taxon>
        <taxon>Leucocoprinus</taxon>
    </lineage>
</organism>
<keyword evidence="1" id="KW-0677">Repeat</keyword>
<dbReference type="EMBL" id="JANIEX010001355">
    <property type="protein sequence ID" value="KAJ3558928.1"/>
    <property type="molecule type" value="Genomic_DNA"/>
</dbReference>
<gene>
    <name evidence="3" type="ORF">NP233_g11391</name>
</gene>
<comment type="caution">
    <text evidence="3">The sequence shown here is derived from an EMBL/GenBank/DDBJ whole genome shotgun (WGS) entry which is preliminary data.</text>
</comment>
<name>A0AAD5VGM7_9AGAR</name>
<feature type="domain" description="Nephrocystin 3-like N-terminal" evidence="2">
    <location>
        <begin position="100"/>
        <end position="217"/>
    </location>
</feature>
<evidence type="ECO:0000313" key="3">
    <source>
        <dbReference type="EMBL" id="KAJ3558928.1"/>
    </source>
</evidence>
<dbReference type="AlphaFoldDB" id="A0AAD5VGM7"/>
<dbReference type="Proteomes" id="UP001213000">
    <property type="component" value="Unassembled WGS sequence"/>
</dbReference>
<proteinExistence type="predicted"/>
<dbReference type="Pfam" id="PF24883">
    <property type="entry name" value="NPHP3_N"/>
    <property type="match status" value="1"/>
</dbReference>
<reference evidence="3" key="1">
    <citation type="submission" date="2022-07" db="EMBL/GenBank/DDBJ databases">
        <title>Genome Sequence of Leucocoprinus birnbaumii.</title>
        <authorList>
            <person name="Buettner E."/>
        </authorList>
    </citation>
    <scope>NUCLEOTIDE SEQUENCE</scope>
    <source>
        <strain evidence="3">VT141</strain>
    </source>
</reference>
<accession>A0AAD5VGM7</accession>
<evidence type="ECO:0000256" key="1">
    <source>
        <dbReference type="ARBA" id="ARBA00022737"/>
    </source>
</evidence>
<sequence length="713" mass="81203">MSILPQAENFVVQKSQIGSDNTIQIQNNISMNSSGNGIDFLLQATIPGAAHDSVMRHPPPRCFPGTREQYIEDITQWAASSLDHDGSQPIEFKKLKLLGATFFFSISRQGDHEHFFTSIAYQLCQCPELSDFRQILDERVSRDKSIVGKAMAWQFECLISEPIQELRKMGKDLPKKVIIIDGLDECGDKDAQCEIIEIIAESVRKPSNPFYWAFLSRPETQIETTFTKDDILPHCHLTVLPISREIDHEIEIYLRSGLTNILRCRNLSVTSPWPSERDMKALVEACAGLFVYAATLLRYVNRPVPQGPIDQLNAVLVSLVGASTRPGAGSPFAELDAFYTLILKRIPQEILPSVLILLGGMFLYSFHSTLFWGALQLSNQQRLSEVQFKTICSELRAVFQFYDHDGPYEAGVPSVTTMSSIKGLKLADFGRIQQRARTLGGVITLHHKSFWDYLHDPERSGPYCISTPEMYDHLFSHYITVWGDCQRCFDIPGLPSEPIILKAEPPVPLAWPHINAFVSAYNYARLFNTAGVLIGTLCFRYVPDRGLLRALAKLDHRKHILCQILALPDGLPIVVHGLTYDCDIIVRRVGNTLIRSVQPSSFYKFSVANFIRMTELWKKSGVTKEYHQRYFPDSNHCSGGKARRVQINLDLRYVEWGRGDKRVFWCWTLNIEHQYLREFWTTDLREGSRLFAEQDFDSWEDSAHRAKGFQGRN</sequence>
<evidence type="ECO:0000259" key="2">
    <source>
        <dbReference type="Pfam" id="PF24883"/>
    </source>
</evidence>
<dbReference type="InterPro" id="IPR056884">
    <property type="entry name" value="NPHP3-like_N"/>
</dbReference>
<evidence type="ECO:0000313" key="4">
    <source>
        <dbReference type="Proteomes" id="UP001213000"/>
    </source>
</evidence>